<keyword evidence="2" id="KW-1185">Reference proteome</keyword>
<dbReference type="PANTHER" id="PTHR13060">
    <property type="entry name" value="SGT1 PROTEIN HSGT1 SUPPRESSOR OF GCR2"/>
    <property type="match status" value="1"/>
</dbReference>
<dbReference type="GO" id="GO:0005634">
    <property type="term" value="C:nucleus"/>
    <property type="evidence" value="ECO:0007669"/>
    <property type="project" value="TreeGrafter"/>
</dbReference>
<dbReference type="EMBL" id="CAJPEX010000580">
    <property type="protein sequence ID" value="CAG0916384.1"/>
    <property type="molecule type" value="Genomic_DNA"/>
</dbReference>
<evidence type="ECO:0000313" key="1">
    <source>
        <dbReference type="EMBL" id="CAD7276232.1"/>
    </source>
</evidence>
<dbReference type="InterPro" id="IPR010770">
    <property type="entry name" value="Ecd"/>
</dbReference>
<name>A0A7R9BKI1_9CRUS</name>
<dbReference type="Proteomes" id="UP000678499">
    <property type="component" value="Unassembled WGS sequence"/>
</dbReference>
<proteinExistence type="predicted"/>
<dbReference type="PANTHER" id="PTHR13060:SF0">
    <property type="entry name" value="PROTEIN ECDYSONELESS HOMOLOG"/>
    <property type="match status" value="1"/>
</dbReference>
<reference evidence="1" key="1">
    <citation type="submission" date="2020-11" db="EMBL/GenBank/DDBJ databases">
        <authorList>
            <person name="Tran Van P."/>
        </authorList>
    </citation>
    <scope>NUCLEOTIDE SEQUENCE</scope>
</reference>
<dbReference type="OrthoDB" id="27237at2759"/>
<sequence>MERARDAVAAMREKLGFLGGFRESVLRPVCATIVCVAVVVGHLSKVGIRASMLFCDASVEKSQDIPYRGIDESAFKDFFDLFSLSVFDADGEILLIQAAEELPQWLEDHEAKNRVFIYQGEVHIVPIPSTPSEITPLSSACDPTLVDALSTVRNFPSATRASAKVQEVISERLRQFPDKMDDQLHRANVLVPAGVAMVLEAEPSLLAPAVHAFCQRDMIDMRACQAMKFFPPEQCVRTRVTFTKCLYALLNKARCDPDPRTGWKLPAVGTEERKEAELGVKLGEIEGSKEYSRLKAEAVDYFVTYVQGGGPNLGRRTAAGKEIHKRLSKADINVDRLRERGENLPESEDDSWLDVNTDQLDAMLKRHFNAEEPNAAGESIPDSLKLFLSQMSSYEGVENAGRKRSTVGKNRKLSRISDRKKSAADGRKISSISAVSNLSEAITFDGEQFSAGLRDILDLEAEDEGDFDSDWSEDYSSEDEFEDVMDNAFLHPGKNRKISEEQREIMRIMAAMDNELMTPGNSVMADSFVKKVTVADKYTVYSAENKIREPVDVEGNAMKNILESFENQLGLTGPATTLIASMNQLKDS</sequence>
<dbReference type="Pfam" id="PF07093">
    <property type="entry name" value="SGT1"/>
    <property type="match status" value="2"/>
</dbReference>
<dbReference type="AlphaFoldDB" id="A0A7R9BKI1"/>
<evidence type="ECO:0000313" key="2">
    <source>
        <dbReference type="Proteomes" id="UP000678499"/>
    </source>
</evidence>
<organism evidence="1">
    <name type="scientific">Notodromas monacha</name>
    <dbReference type="NCBI Taxonomy" id="399045"/>
    <lineage>
        <taxon>Eukaryota</taxon>
        <taxon>Metazoa</taxon>
        <taxon>Ecdysozoa</taxon>
        <taxon>Arthropoda</taxon>
        <taxon>Crustacea</taxon>
        <taxon>Oligostraca</taxon>
        <taxon>Ostracoda</taxon>
        <taxon>Podocopa</taxon>
        <taxon>Podocopida</taxon>
        <taxon>Cypridocopina</taxon>
        <taxon>Cypridoidea</taxon>
        <taxon>Cyprididae</taxon>
        <taxon>Notodromas</taxon>
    </lineage>
</organism>
<accession>A0A7R9BKI1</accession>
<gene>
    <name evidence="1" type="ORF">NMOB1V02_LOCUS4004</name>
</gene>
<protein>
    <submittedName>
        <fullName evidence="1">Uncharacterized protein</fullName>
    </submittedName>
</protein>
<dbReference type="EMBL" id="OA882617">
    <property type="protein sequence ID" value="CAD7276232.1"/>
    <property type="molecule type" value="Genomic_DNA"/>
</dbReference>